<reference evidence="3" key="1">
    <citation type="submission" date="2023-03" db="EMBL/GenBank/DDBJ databases">
        <title>Massive genome expansion in bonnet fungi (Mycena s.s.) driven by repeated elements and novel gene families across ecological guilds.</title>
        <authorList>
            <consortium name="Lawrence Berkeley National Laboratory"/>
            <person name="Harder C.B."/>
            <person name="Miyauchi S."/>
            <person name="Viragh M."/>
            <person name="Kuo A."/>
            <person name="Thoen E."/>
            <person name="Andreopoulos B."/>
            <person name="Lu D."/>
            <person name="Skrede I."/>
            <person name="Drula E."/>
            <person name="Henrissat B."/>
            <person name="Morin E."/>
            <person name="Kohler A."/>
            <person name="Barry K."/>
            <person name="LaButti K."/>
            <person name="Morin E."/>
            <person name="Salamov A."/>
            <person name="Lipzen A."/>
            <person name="Mereny Z."/>
            <person name="Hegedus B."/>
            <person name="Baldrian P."/>
            <person name="Stursova M."/>
            <person name="Weitz H."/>
            <person name="Taylor A."/>
            <person name="Grigoriev I.V."/>
            <person name="Nagy L.G."/>
            <person name="Martin F."/>
            <person name="Kauserud H."/>
        </authorList>
    </citation>
    <scope>NUCLEOTIDE SEQUENCE</scope>
    <source>
        <strain evidence="3">CBHHK173m</strain>
    </source>
</reference>
<protein>
    <submittedName>
        <fullName evidence="3">Uncharacterized protein</fullName>
    </submittedName>
</protein>
<evidence type="ECO:0000256" key="1">
    <source>
        <dbReference type="SAM" id="Coils"/>
    </source>
</evidence>
<evidence type="ECO:0000256" key="2">
    <source>
        <dbReference type="SAM" id="MobiDB-lite"/>
    </source>
</evidence>
<feature type="compositionally biased region" description="Polar residues" evidence="2">
    <location>
        <begin position="44"/>
        <end position="57"/>
    </location>
</feature>
<dbReference type="Proteomes" id="UP001222325">
    <property type="component" value="Unassembled WGS sequence"/>
</dbReference>
<feature type="coiled-coil region" evidence="1">
    <location>
        <begin position="287"/>
        <end position="321"/>
    </location>
</feature>
<accession>A0AAD6XV54</accession>
<sequence>MDANDSRNSSRRASVRGRPQIAPMGPRTRQFSRNSLMPSGMGVASQSPRDSTLSSEGASPRYSAPSAAEPSDTKTLAAAPLIPPPPPQQMPPDVLDEPLNVTAVPKIAGLTPPPKMNFESVPVKWKGLPLEAALWTFNSQELQNLVSRAIRSSSRESFIRVLSIENLDKTLPAELERLEALRAMTQSKYRFTVHRRTMLLQALHSFSGYNDRAQDAELVAKLTSQLSQTTAECDQFLGDLLQIADQVGQITRLLDVHWASALAIALRKLNSSYGRRTTDLLAAREKIATLKAELDDAWQQAEKLAKEMDELDAAVGSDEEESDAVIEVAEVVSLNHRKSPSGSSMGLRSVLSIDAISRMCSEQSQTTSVQASTTNDGHDTQPSISPSQTRLPSPTMSELGFLSEAPMSPLVAIPTAETSMAEKPDSASIRSGRSAKSARSGRSVRSTKSTRANRPTDTRVNSVSAARRRSLRTSLGSLRMPSIKGRKASHPPVPSLPPHSAAPSPVSVPSRSSMAQSFLDFGSRDASDSDTEDIDVAVPRRTSIDEIEIVARTPVWTPTAASFQTRDDLHVMPSRSATENELVAPRRSQFSLDHQHPFANEAEPVNQSIPSIWLLQDAPKTPAERVESMMRDHGPGHAKMGSFQRLKSLTKRYSLPFPGAARPKPTRNAGS</sequence>
<gene>
    <name evidence="3" type="ORF">B0H15DRAFT_839421</name>
</gene>
<evidence type="ECO:0000313" key="4">
    <source>
        <dbReference type="Proteomes" id="UP001222325"/>
    </source>
</evidence>
<feature type="compositionally biased region" description="Low complexity" evidence="2">
    <location>
        <begin position="362"/>
        <end position="374"/>
    </location>
</feature>
<name>A0AAD6XV54_9AGAR</name>
<organism evidence="3 4">
    <name type="scientific">Mycena belliarum</name>
    <dbReference type="NCBI Taxonomy" id="1033014"/>
    <lineage>
        <taxon>Eukaryota</taxon>
        <taxon>Fungi</taxon>
        <taxon>Dikarya</taxon>
        <taxon>Basidiomycota</taxon>
        <taxon>Agaricomycotina</taxon>
        <taxon>Agaricomycetes</taxon>
        <taxon>Agaricomycetidae</taxon>
        <taxon>Agaricales</taxon>
        <taxon>Marasmiineae</taxon>
        <taxon>Mycenaceae</taxon>
        <taxon>Mycena</taxon>
    </lineage>
</organism>
<feature type="compositionally biased region" description="Low complexity" evidence="2">
    <location>
        <begin position="426"/>
        <end position="446"/>
    </location>
</feature>
<feature type="compositionally biased region" description="Pro residues" evidence="2">
    <location>
        <begin position="81"/>
        <end position="90"/>
    </location>
</feature>
<feature type="region of interest" description="Disordered" evidence="2">
    <location>
        <begin position="1"/>
        <end position="95"/>
    </location>
</feature>
<feature type="compositionally biased region" description="Low complexity" evidence="2">
    <location>
        <begin position="498"/>
        <end position="511"/>
    </location>
</feature>
<evidence type="ECO:0000313" key="3">
    <source>
        <dbReference type="EMBL" id="KAJ7089830.1"/>
    </source>
</evidence>
<dbReference type="EMBL" id="JARJCN010000023">
    <property type="protein sequence ID" value="KAJ7089830.1"/>
    <property type="molecule type" value="Genomic_DNA"/>
</dbReference>
<feature type="region of interest" description="Disordered" evidence="2">
    <location>
        <begin position="362"/>
        <end position="400"/>
    </location>
</feature>
<feature type="region of interest" description="Disordered" evidence="2">
    <location>
        <begin position="418"/>
        <end position="511"/>
    </location>
</feature>
<keyword evidence="4" id="KW-1185">Reference proteome</keyword>
<feature type="compositionally biased region" description="Polar residues" evidence="2">
    <location>
        <begin position="380"/>
        <end position="396"/>
    </location>
</feature>
<dbReference type="AlphaFoldDB" id="A0AAD6XV54"/>
<proteinExistence type="predicted"/>
<comment type="caution">
    <text evidence="3">The sequence shown here is derived from an EMBL/GenBank/DDBJ whole genome shotgun (WGS) entry which is preliminary data.</text>
</comment>
<keyword evidence="1" id="KW-0175">Coiled coil</keyword>